<feature type="domain" description="HTH luxR-type" evidence="4">
    <location>
        <begin position="1047"/>
        <end position="1112"/>
    </location>
</feature>
<sequence>MFCSTGDRMLASMIERADAPPVNWSDVGINELPSGTVTLLLADVEGSTQLWETQPDDMSDAFTRLDHALTEVIAAHDGVRPVEQGEGDSFVVAFPRASDAIACALALQRAPLAPIRLRIGVHSGEIQLRDEANYIGPTINRTARIRDLAHGGQTVLSGATEALAADRLPADVWLTELGSYPLRGVARPERVLQLCHPDLRNEFPPLRSSSTVAVQQLPVQLTTFIGRVAEIKKVRGVLTDNRLVTLTGAGGAGKTRLAVQVAAQMANEFGDGVWYVDLAAITNPDVVPVATARALGLPDQPGRSTMDTLTRTIGDKQILVVLDNCEHLLDVTAALTMDLLGACPNLSFLATSREPIAVDGEVIWRVPSLSLDDEAIDLFVDRARRARPDFAINDDSRATMEEICRRLDGMPLAIELAAAQVRALSLDEILAGLHDRFRLLAGGARRSVRRQQTLHASVDWSHALLTDPERVLFRRLAAFMGGFDLDAARAVASGGPVQSHHILDQLTLLVDKSLVVAENTTGRTRYRLLEMVRQYALEKLSESGEADAVRARHRDHYTAMGALLDNPTRHNHQQLLEQAESEIDNLRAAFGWSRENSDTAMALQLASSLQPLWLARGRIQEGLAWLDAALADQCAADGDDVSAARARALAEKALLNSWAIYTFSIADAEEALTAARRLEDPRLLCRALTARGAMATFDAEQALSYFSEAIELARNLDDRWTLSHILGLQAYAGFMAGDPRGSHAAAEEGREISDAIGDRFGSRFSRCWGLAASQMMLGQLAAAATQCDKLVAEADADGDLLNRYFGLIHQVHALAYLGRTAEARATADAAIETGAELGPALEGIGYLAVAIAALAAGDVAEAAEANKTSWQRVGMQAEASAIQLWRRAEAALAANDLIEARGWADEAVSGTKGCQRMLALATRAHVATAEGALRDAERDARNVLEIAVGVESQIVVPDMFELLAALSADAGSHIEAARLLGAADAIRNRTGAVRFKVHDARFEAALTTVRNALGQPDFDAAWAEGNALSTEEAIAYALRGHGERKRPSNGWAALTPTELDVVRLVSEGLPNKDIAARLFVSPRTVQTHLTHVYTKLRLTSRVQLAQEAAQHT</sequence>
<dbReference type="GO" id="GO:0035556">
    <property type="term" value="P:intracellular signal transduction"/>
    <property type="evidence" value="ECO:0007669"/>
    <property type="project" value="InterPro"/>
</dbReference>
<dbReference type="PANTHER" id="PTHR47691">
    <property type="entry name" value="REGULATOR-RELATED"/>
    <property type="match status" value="1"/>
</dbReference>
<protein>
    <submittedName>
        <fullName evidence="6">Putative transcriptional regulatory protein (LuxR-family) [Mycobacterium tuberculosis H37Rv]</fullName>
    </submittedName>
</protein>
<evidence type="ECO:0000313" key="6">
    <source>
        <dbReference type="EMBL" id="SRX95126.1"/>
    </source>
</evidence>
<dbReference type="SUPFAM" id="SSF46894">
    <property type="entry name" value="C-terminal effector domain of the bipartite response regulators"/>
    <property type="match status" value="1"/>
</dbReference>
<dbReference type="PRINTS" id="PR00038">
    <property type="entry name" value="HTHLUXR"/>
</dbReference>
<dbReference type="InterPro" id="IPR000792">
    <property type="entry name" value="Tscrpt_reg_LuxR_C"/>
</dbReference>
<dbReference type="SUPFAM" id="SSF52540">
    <property type="entry name" value="P-loop containing nucleoside triphosphate hydrolases"/>
    <property type="match status" value="1"/>
</dbReference>
<evidence type="ECO:0000256" key="1">
    <source>
        <dbReference type="ARBA" id="ARBA00023015"/>
    </source>
</evidence>
<dbReference type="Pfam" id="PF00211">
    <property type="entry name" value="Guanylate_cyc"/>
    <property type="match status" value="1"/>
</dbReference>
<gene>
    <name evidence="6" type="ORF">MSP7336_03390</name>
</gene>
<dbReference type="PANTHER" id="PTHR47691:SF3">
    <property type="entry name" value="HTH-TYPE TRANSCRIPTIONAL REGULATOR RV0890C-RELATED"/>
    <property type="match status" value="1"/>
</dbReference>
<keyword evidence="1" id="KW-0805">Transcription regulation</keyword>
<dbReference type="PROSITE" id="PS50125">
    <property type="entry name" value="GUANYLATE_CYCLASE_2"/>
    <property type="match status" value="1"/>
</dbReference>
<dbReference type="InterPro" id="IPR016032">
    <property type="entry name" value="Sig_transdc_resp-reg_C-effctor"/>
</dbReference>
<dbReference type="InterPro" id="IPR058852">
    <property type="entry name" value="HTH_77"/>
</dbReference>
<feature type="domain" description="Guanylate cyclase" evidence="5">
    <location>
        <begin position="38"/>
        <end position="146"/>
    </location>
</feature>
<accession>A0A375Z1Z9</accession>
<proteinExistence type="predicted"/>
<dbReference type="SMART" id="SM00421">
    <property type="entry name" value="HTH_LUXR"/>
    <property type="match status" value="1"/>
</dbReference>
<dbReference type="FunFam" id="3.40.50.300:FF:001702">
    <property type="entry name" value="Transcriptional regulator, LuxR family"/>
    <property type="match status" value="1"/>
</dbReference>
<dbReference type="PROSITE" id="PS50043">
    <property type="entry name" value="HTH_LUXR_2"/>
    <property type="match status" value="1"/>
</dbReference>
<dbReference type="GO" id="GO:0004016">
    <property type="term" value="F:adenylate cyclase activity"/>
    <property type="evidence" value="ECO:0007669"/>
    <property type="project" value="UniProtKB-ARBA"/>
</dbReference>
<keyword evidence="3" id="KW-0804">Transcription</keyword>
<evidence type="ECO:0000259" key="5">
    <source>
        <dbReference type="PROSITE" id="PS50125"/>
    </source>
</evidence>
<evidence type="ECO:0000313" key="7">
    <source>
        <dbReference type="Proteomes" id="UP000252015"/>
    </source>
</evidence>
<dbReference type="InterPro" id="IPR001054">
    <property type="entry name" value="A/G_cyclase"/>
</dbReference>
<dbReference type="Gene3D" id="1.10.10.10">
    <property type="entry name" value="Winged helix-like DNA-binding domain superfamily/Winged helix DNA-binding domain"/>
    <property type="match status" value="1"/>
</dbReference>
<dbReference type="STRING" id="29313.BHQ16_12525"/>
<dbReference type="CDD" id="cd06170">
    <property type="entry name" value="LuxR_C_like"/>
    <property type="match status" value="1"/>
</dbReference>
<dbReference type="EMBL" id="UEGW01000001">
    <property type="protein sequence ID" value="SRX95126.1"/>
    <property type="molecule type" value="Genomic_DNA"/>
</dbReference>
<dbReference type="Gene3D" id="1.25.40.10">
    <property type="entry name" value="Tetratricopeptide repeat domain"/>
    <property type="match status" value="1"/>
</dbReference>
<evidence type="ECO:0000256" key="3">
    <source>
        <dbReference type="ARBA" id="ARBA00023163"/>
    </source>
</evidence>
<dbReference type="CDD" id="cd07302">
    <property type="entry name" value="CHD"/>
    <property type="match status" value="1"/>
</dbReference>
<dbReference type="PRINTS" id="PR00364">
    <property type="entry name" value="DISEASERSIST"/>
</dbReference>
<reference evidence="6 7" key="1">
    <citation type="submission" date="2018-05" db="EMBL/GenBank/DDBJ databases">
        <authorList>
            <consortium name="IHU Genomes"/>
        </authorList>
    </citation>
    <scope>NUCLEOTIDE SEQUENCE [LARGE SCALE GENOMIC DNA]</scope>
    <source>
        <strain evidence="6 7">P7336</strain>
    </source>
</reference>
<organism evidence="6 7">
    <name type="scientific">Mycobacterium shimoidei</name>
    <dbReference type="NCBI Taxonomy" id="29313"/>
    <lineage>
        <taxon>Bacteria</taxon>
        <taxon>Bacillati</taxon>
        <taxon>Actinomycetota</taxon>
        <taxon>Actinomycetes</taxon>
        <taxon>Mycobacteriales</taxon>
        <taxon>Mycobacteriaceae</taxon>
        <taxon>Mycobacterium</taxon>
    </lineage>
</organism>
<dbReference type="InterPro" id="IPR027417">
    <property type="entry name" value="P-loop_NTPase"/>
</dbReference>
<keyword evidence="7" id="KW-1185">Reference proteome</keyword>
<dbReference type="Pfam" id="PF00196">
    <property type="entry name" value="GerE"/>
    <property type="match status" value="1"/>
</dbReference>
<dbReference type="SUPFAM" id="SSF55073">
    <property type="entry name" value="Nucleotide cyclase"/>
    <property type="match status" value="1"/>
</dbReference>
<dbReference type="SUPFAM" id="SSF48452">
    <property type="entry name" value="TPR-like"/>
    <property type="match status" value="1"/>
</dbReference>
<evidence type="ECO:0000256" key="2">
    <source>
        <dbReference type="ARBA" id="ARBA00023125"/>
    </source>
</evidence>
<dbReference type="Pfam" id="PF25872">
    <property type="entry name" value="HTH_77"/>
    <property type="match status" value="1"/>
</dbReference>
<dbReference type="InterPro" id="IPR011990">
    <property type="entry name" value="TPR-like_helical_dom_sf"/>
</dbReference>
<dbReference type="PROSITE" id="PS00622">
    <property type="entry name" value="HTH_LUXR_1"/>
    <property type="match status" value="1"/>
</dbReference>
<name>A0A375Z1Z9_MYCSH</name>
<dbReference type="GO" id="GO:0009190">
    <property type="term" value="P:cyclic nucleotide biosynthetic process"/>
    <property type="evidence" value="ECO:0007669"/>
    <property type="project" value="InterPro"/>
</dbReference>
<dbReference type="AlphaFoldDB" id="A0A375Z1Z9"/>
<dbReference type="Gene3D" id="3.40.50.300">
    <property type="entry name" value="P-loop containing nucleotide triphosphate hydrolases"/>
    <property type="match status" value="1"/>
</dbReference>
<evidence type="ECO:0000259" key="4">
    <source>
        <dbReference type="PROSITE" id="PS50043"/>
    </source>
</evidence>
<dbReference type="GO" id="GO:0003677">
    <property type="term" value="F:DNA binding"/>
    <property type="evidence" value="ECO:0007669"/>
    <property type="project" value="UniProtKB-KW"/>
</dbReference>
<dbReference type="GO" id="GO:0006355">
    <property type="term" value="P:regulation of DNA-templated transcription"/>
    <property type="evidence" value="ECO:0007669"/>
    <property type="project" value="InterPro"/>
</dbReference>
<dbReference type="Proteomes" id="UP000252015">
    <property type="component" value="Unassembled WGS sequence"/>
</dbReference>
<dbReference type="Gene3D" id="3.30.70.1230">
    <property type="entry name" value="Nucleotide cyclase"/>
    <property type="match status" value="1"/>
</dbReference>
<dbReference type="InterPro" id="IPR029787">
    <property type="entry name" value="Nucleotide_cyclase"/>
</dbReference>
<keyword evidence="2" id="KW-0238">DNA-binding</keyword>
<dbReference type="InterPro" id="IPR036388">
    <property type="entry name" value="WH-like_DNA-bd_sf"/>
</dbReference>
<dbReference type="SMART" id="SM00044">
    <property type="entry name" value="CYCc"/>
    <property type="match status" value="1"/>
</dbReference>
<dbReference type="FunFam" id="1.10.10.10:FF:000553">
    <property type="entry name" value="Transcriptional regulator, LuxR family"/>
    <property type="match status" value="1"/>
</dbReference>